<evidence type="ECO:0000256" key="3">
    <source>
        <dbReference type="ARBA" id="ARBA00023136"/>
    </source>
</evidence>
<keyword evidence="1 4" id="KW-0812">Transmembrane</keyword>
<feature type="transmembrane region" description="Helical" evidence="4">
    <location>
        <begin position="167"/>
        <end position="185"/>
    </location>
</feature>
<dbReference type="GO" id="GO:0016020">
    <property type="term" value="C:membrane"/>
    <property type="evidence" value="ECO:0007669"/>
    <property type="project" value="InterPro"/>
</dbReference>
<dbReference type="InterPro" id="IPR011527">
    <property type="entry name" value="ABC1_TM_dom"/>
</dbReference>
<dbReference type="EMBL" id="AUZX01015992">
    <property type="protein sequence ID" value="EQD27534.1"/>
    <property type="molecule type" value="Genomic_DNA"/>
</dbReference>
<evidence type="ECO:0000259" key="5">
    <source>
        <dbReference type="PROSITE" id="PS50929"/>
    </source>
</evidence>
<keyword evidence="3 4" id="KW-0472">Membrane</keyword>
<dbReference type="Gene3D" id="1.20.1560.10">
    <property type="entry name" value="ABC transporter type 1, transmembrane domain"/>
    <property type="match status" value="1"/>
</dbReference>
<protein>
    <submittedName>
        <fullName evidence="6">Cysteine/glutathione ABC transporter membrane/ATP-binding component</fullName>
    </submittedName>
</protein>
<organism evidence="6">
    <name type="scientific">mine drainage metagenome</name>
    <dbReference type="NCBI Taxonomy" id="410659"/>
    <lineage>
        <taxon>unclassified sequences</taxon>
        <taxon>metagenomes</taxon>
        <taxon>ecological metagenomes</taxon>
    </lineage>
</organism>
<feature type="domain" description="ABC transmembrane type-1" evidence="5">
    <location>
        <begin position="28"/>
        <end position="294"/>
    </location>
</feature>
<evidence type="ECO:0000256" key="1">
    <source>
        <dbReference type="ARBA" id="ARBA00022692"/>
    </source>
</evidence>
<evidence type="ECO:0000256" key="4">
    <source>
        <dbReference type="SAM" id="Phobius"/>
    </source>
</evidence>
<sequence>MSRLLPPALRRLLAVLYPYRSWMTGGAALALLAAVAAMGLMAVSGWFIAAMALAGVSGAAINYFTPAAAIRGFAILRSGGRYGERLVTHEATLRGLAGLRAWLFRRLIPLAPARLSALRSGELFARLRADIDALEHFYLAVLVPAVVALLSLALVLVLSFIVLPGAALVLLIGALLAGVLLPAWARRRAAVDAAQAVRESAALRGLLLDALRGHAELLAWGGVEAHAARIDTLAAQLAARRARIEVLQALGGGAVGLLAQLVVLGVLVCGLAAVHGGALAAPLLVMLALLALAA</sequence>
<dbReference type="Pfam" id="PF00664">
    <property type="entry name" value="ABC_membrane"/>
    <property type="match status" value="1"/>
</dbReference>
<dbReference type="AlphaFoldDB" id="T0ZF80"/>
<dbReference type="PROSITE" id="PS50929">
    <property type="entry name" value="ABC_TM1F"/>
    <property type="match status" value="1"/>
</dbReference>
<reference evidence="6" key="2">
    <citation type="journal article" date="2014" name="ISME J.">
        <title>Microbial stratification in low pH oxic and suboxic macroscopic growths along an acid mine drainage.</title>
        <authorList>
            <person name="Mendez-Garcia C."/>
            <person name="Mesa V."/>
            <person name="Sprenger R.R."/>
            <person name="Richter M."/>
            <person name="Diez M.S."/>
            <person name="Solano J."/>
            <person name="Bargiela R."/>
            <person name="Golyshina O.V."/>
            <person name="Manteca A."/>
            <person name="Ramos J.L."/>
            <person name="Gallego J.R."/>
            <person name="Llorente I."/>
            <person name="Martins Dos Santos V.A."/>
            <person name="Jensen O.N."/>
            <person name="Pelaez A.I."/>
            <person name="Sanchez J."/>
            <person name="Ferrer M."/>
        </authorList>
    </citation>
    <scope>NUCLEOTIDE SEQUENCE</scope>
</reference>
<dbReference type="InterPro" id="IPR036640">
    <property type="entry name" value="ABC1_TM_sf"/>
</dbReference>
<dbReference type="GO" id="GO:0005524">
    <property type="term" value="F:ATP binding"/>
    <property type="evidence" value="ECO:0007669"/>
    <property type="project" value="UniProtKB-KW"/>
</dbReference>
<reference evidence="6" key="1">
    <citation type="submission" date="2013-08" db="EMBL/GenBank/DDBJ databases">
        <authorList>
            <person name="Mendez C."/>
            <person name="Richter M."/>
            <person name="Ferrer M."/>
            <person name="Sanchez J."/>
        </authorList>
    </citation>
    <scope>NUCLEOTIDE SEQUENCE</scope>
</reference>
<evidence type="ECO:0000256" key="2">
    <source>
        <dbReference type="ARBA" id="ARBA00022989"/>
    </source>
</evidence>
<proteinExistence type="predicted"/>
<evidence type="ECO:0000313" key="6">
    <source>
        <dbReference type="EMBL" id="EQD27534.1"/>
    </source>
</evidence>
<feature type="transmembrane region" description="Helical" evidence="4">
    <location>
        <begin position="273"/>
        <end position="293"/>
    </location>
</feature>
<keyword evidence="6" id="KW-0067">ATP-binding</keyword>
<feature type="transmembrane region" description="Helical" evidence="4">
    <location>
        <begin position="246"/>
        <end position="267"/>
    </location>
</feature>
<feature type="transmembrane region" description="Helical" evidence="4">
    <location>
        <begin position="21"/>
        <end position="40"/>
    </location>
</feature>
<feature type="non-terminal residue" evidence="6">
    <location>
        <position position="294"/>
    </location>
</feature>
<accession>T0ZF80</accession>
<feature type="transmembrane region" description="Helical" evidence="4">
    <location>
        <begin position="137"/>
        <end position="161"/>
    </location>
</feature>
<keyword evidence="2 4" id="KW-1133">Transmembrane helix</keyword>
<keyword evidence="6" id="KW-0547">Nucleotide-binding</keyword>
<comment type="caution">
    <text evidence="6">The sequence shown here is derived from an EMBL/GenBank/DDBJ whole genome shotgun (WGS) entry which is preliminary data.</text>
</comment>
<dbReference type="GO" id="GO:0140359">
    <property type="term" value="F:ABC-type transporter activity"/>
    <property type="evidence" value="ECO:0007669"/>
    <property type="project" value="InterPro"/>
</dbReference>
<gene>
    <name evidence="6" type="ORF">B1A_21634</name>
</gene>
<name>T0ZF80_9ZZZZ</name>
<dbReference type="SUPFAM" id="SSF90123">
    <property type="entry name" value="ABC transporter transmembrane region"/>
    <property type="match status" value="1"/>
</dbReference>
<feature type="transmembrane region" description="Helical" evidence="4">
    <location>
        <begin position="46"/>
        <end position="65"/>
    </location>
</feature>